<comment type="caution">
    <text evidence="6">The sequence shown here is derived from an EMBL/GenBank/DDBJ whole genome shotgun (WGS) entry which is preliminary data.</text>
</comment>
<dbReference type="InterPro" id="IPR009057">
    <property type="entry name" value="Homeodomain-like_sf"/>
</dbReference>
<sequence length="305" mass="35710">MPVNHNNEWIPNIVIGQDYDRHFESASIHFDVLGRMADFFGRDMPVHLHAQFLQIHFIHGGNSHFYIDEAVYHCSGACIFLTPPAIPHSFMTEQGVTGYVLTVHQSLIWYLLNDSQNNALDSEHIRPLCIEKRRLTAEQLKLWQRLEQSFEALQDEWQGEHKDKTFALESIVRLLLLQMTRLAPDSTETQAVASEELRQFRRFSELLEKEFRNRWPLTKYCSTIGVSESRLNHICQRVANCPPKKLIHERILQESKRMLLYSNISINDIGFELGFTDPSYFSRFFRKQTGVTPKDFRGQSDQRNR</sequence>
<dbReference type="GO" id="GO:0003700">
    <property type="term" value="F:DNA-binding transcription factor activity"/>
    <property type="evidence" value="ECO:0007669"/>
    <property type="project" value="InterPro"/>
</dbReference>
<dbReference type="InterPro" id="IPR018060">
    <property type="entry name" value="HTH_AraC"/>
</dbReference>
<reference evidence="6 7" key="1">
    <citation type="submission" date="2017-01" db="EMBL/GenBank/DDBJ databases">
        <title>Genome Sequencing of a Marine Spirillum, Oceanospirillum multiglobuliferum ATCC 33336, from Japan.</title>
        <authorList>
            <person name="Carney J.G."/>
            <person name="Trachtenberg A.M."/>
            <person name="Rheaume B.A."/>
            <person name="Linnane J.D."/>
            <person name="Pitts N.L."/>
            <person name="Mykles D.L."/>
            <person name="Maclea K.S."/>
        </authorList>
    </citation>
    <scope>NUCLEOTIDE SEQUENCE [LARGE SCALE GENOMIC DNA]</scope>
    <source>
        <strain evidence="6 7">ATCC 33336</strain>
    </source>
</reference>
<dbReference type="PANTHER" id="PTHR43280">
    <property type="entry name" value="ARAC-FAMILY TRANSCRIPTIONAL REGULATOR"/>
    <property type="match status" value="1"/>
</dbReference>
<keyword evidence="3" id="KW-0010">Activator</keyword>
<evidence type="ECO:0000313" key="6">
    <source>
        <dbReference type="EMBL" id="OPX56433.1"/>
    </source>
</evidence>
<dbReference type="NCBIfam" id="TIGR02297">
    <property type="entry name" value="HpaA"/>
    <property type="match status" value="1"/>
</dbReference>
<dbReference type="PRINTS" id="PR00032">
    <property type="entry name" value="HTHARAC"/>
</dbReference>
<feature type="domain" description="HTH araC/xylS-type" evidence="5">
    <location>
        <begin position="201"/>
        <end position="299"/>
    </location>
</feature>
<dbReference type="GO" id="GO:0043565">
    <property type="term" value="F:sequence-specific DNA binding"/>
    <property type="evidence" value="ECO:0007669"/>
    <property type="project" value="InterPro"/>
</dbReference>
<dbReference type="EMBL" id="MTSM01000003">
    <property type="protein sequence ID" value="OPX56433.1"/>
    <property type="molecule type" value="Genomic_DNA"/>
</dbReference>
<dbReference type="AlphaFoldDB" id="A0A1T4QMY4"/>
<keyword evidence="2" id="KW-0238">DNA-binding</keyword>
<dbReference type="Pfam" id="PF02311">
    <property type="entry name" value="AraC_binding"/>
    <property type="match status" value="1"/>
</dbReference>
<evidence type="ECO:0000256" key="3">
    <source>
        <dbReference type="ARBA" id="ARBA00023159"/>
    </source>
</evidence>
<dbReference type="RefSeq" id="WP_078745522.1">
    <property type="nucleotide sequence ID" value="NZ_FUXG01000012.1"/>
</dbReference>
<gene>
    <name evidence="6" type="ORF">BTE48_03110</name>
</gene>
<dbReference type="Pfam" id="PF12833">
    <property type="entry name" value="HTH_18"/>
    <property type="match status" value="1"/>
</dbReference>
<proteinExistence type="predicted"/>
<evidence type="ECO:0000256" key="1">
    <source>
        <dbReference type="ARBA" id="ARBA00023015"/>
    </source>
</evidence>
<dbReference type="SUPFAM" id="SSF46689">
    <property type="entry name" value="Homeodomain-like"/>
    <property type="match status" value="1"/>
</dbReference>
<dbReference type="SMART" id="SM00342">
    <property type="entry name" value="HTH_ARAC"/>
    <property type="match status" value="1"/>
</dbReference>
<dbReference type="InterPro" id="IPR003313">
    <property type="entry name" value="AraC-bd"/>
</dbReference>
<evidence type="ECO:0000256" key="2">
    <source>
        <dbReference type="ARBA" id="ARBA00023125"/>
    </source>
</evidence>
<evidence type="ECO:0000313" key="7">
    <source>
        <dbReference type="Proteomes" id="UP000191418"/>
    </source>
</evidence>
<evidence type="ECO:0000256" key="4">
    <source>
        <dbReference type="ARBA" id="ARBA00023163"/>
    </source>
</evidence>
<protein>
    <submittedName>
        <fullName evidence="6">4-hydroxyphenylacetate catabolism regulatory protein HpaA</fullName>
    </submittedName>
</protein>
<dbReference type="Proteomes" id="UP000191418">
    <property type="component" value="Unassembled WGS sequence"/>
</dbReference>
<evidence type="ECO:0000259" key="5">
    <source>
        <dbReference type="PROSITE" id="PS01124"/>
    </source>
</evidence>
<dbReference type="InterPro" id="IPR037923">
    <property type="entry name" value="HTH-like"/>
</dbReference>
<keyword evidence="7" id="KW-1185">Reference proteome</keyword>
<dbReference type="OrthoDB" id="9814125at2"/>
<dbReference type="InterPro" id="IPR011983">
    <property type="entry name" value="HpaA_TReg"/>
</dbReference>
<dbReference type="PANTHER" id="PTHR43280:SF19">
    <property type="entry name" value="4-HYDROXYPHENYLACETATE CATABOLISM PROTEIN"/>
    <property type="match status" value="1"/>
</dbReference>
<name>A0A1T4QMY4_9GAMM</name>
<dbReference type="PROSITE" id="PS01124">
    <property type="entry name" value="HTH_ARAC_FAMILY_2"/>
    <property type="match status" value="1"/>
</dbReference>
<dbReference type="InterPro" id="IPR020449">
    <property type="entry name" value="Tscrpt_reg_AraC-type_HTH"/>
</dbReference>
<organism evidence="6 7">
    <name type="scientific">Oceanospirillum multiglobuliferum</name>
    <dbReference type="NCBI Taxonomy" id="64969"/>
    <lineage>
        <taxon>Bacteria</taxon>
        <taxon>Pseudomonadati</taxon>
        <taxon>Pseudomonadota</taxon>
        <taxon>Gammaproteobacteria</taxon>
        <taxon>Oceanospirillales</taxon>
        <taxon>Oceanospirillaceae</taxon>
        <taxon>Oceanospirillum</taxon>
    </lineage>
</organism>
<dbReference type="STRING" id="64969.SAMN02745127_01928"/>
<keyword evidence="1" id="KW-0805">Transcription regulation</keyword>
<dbReference type="SUPFAM" id="SSF51215">
    <property type="entry name" value="Regulatory protein AraC"/>
    <property type="match status" value="1"/>
</dbReference>
<accession>A0A1T4QMY4</accession>
<keyword evidence="4" id="KW-0804">Transcription</keyword>
<dbReference type="Gene3D" id="1.10.10.60">
    <property type="entry name" value="Homeodomain-like"/>
    <property type="match status" value="1"/>
</dbReference>